<evidence type="ECO:0000313" key="2">
    <source>
        <dbReference type="EMBL" id="RCV23496.1"/>
    </source>
</evidence>
<organism evidence="2">
    <name type="scientific">Setaria italica</name>
    <name type="common">Foxtail millet</name>
    <name type="synonym">Panicum italicum</name>
    <dbReference type="NCBI Taxonomy" id="4555"/>
    <lineage>
        <taxon>Eukaryota</taxon>
        <taxon>Viridiplantae</taxon>
        <taxon>Streptophyta</taxon>
        <taxon>Embryophyta</taxon>
        <taxon>Tracheophyta</taxon>
        <taxon>Spermatophyta</taxon>
        <taxon>Magnoliopsida</taxon>
        <taxon>Liliopsida</taxon>
        <taxon>Poales</taxon>
        <taxon>Poaceae</taxon>
        <taxon>PACMAD clade</taxon>
        <taxon>Panicoideae</taxon>
        <taxon>Panicodae</taxon>
        <taxon>Paniceae</taxon>
        <taxon>Cenchrinae</taxon>
        <taxon>Setaria</taxon>
    </lineage>
</organism>
<gene>
    <name evidence="2" type="ORF">SETIT_5G010900v2</name>
</gene>
<reference evidence="2" key="2">
    <citation type="submission" date="2015-07" db="EMBL/GenBank/DDBJ databases">
        <authorList>
            <person name="Noorani M."/>
        </authorList>
    </citation>
    <scope>NUCLEOTIDE SEQUENCE</scope>
    <source>
        <strain evidence="2">Yugu1</strain>
    </source>
</reference>
<feature type="region of interest" description="Disordered" evidence="1">
    <location>
        <begin position="1"/>
        <end position="40"/>
    </location>
</feature>
<evidence type="ECO:0000256" key="1">
    <source>
        <dbReference type="SAM" id="MobiDB-lite"/>
    </source>
</evidence>
<protein>
    <submittedName>
        <fullName evidence="2">Uncharacterized protein</fullName>
    </submittedName>
</protein>
<feature type="compositionally biased region" description="Polar residues" evidence="1">
    <location>
        <begin position="1"/>
        <end position="10"/>
    </location>
</feature>
<proteinExistence type="predicted"/>
<sequence length="142" mass="15447">MSGGSNSHVTWTVAPDDPPLHPPRRIPREPPSTHRPSSSGVVALTSLVTKRSSIRVGCGPLRSSTLVAPQKPAALLPAGYFCLRCYCREYNAWECFSCSCESVSIQVCKIMPRKANHCGKNQHGVFPAKNPHGDENCHVHTS</sequence>
<dbReference type="AlphaFoldDB" id="A0A368QZX3"/>
<reference evidence="2" key="1">
    <citation type="journal article" date="2012" name="Nat. Biotechnol.">
        <title>Reference genome sequence of the model plant Setaria.</title>
        <authorList>
            <person name="Bennetzen J.L."/>
            <person name="Schmutz J."/>
            <person name="Wang H."/>
            <person name="Percifield R."/>
            <person name="Hawkins J."/>
            <person name="Pontaroli A.C."/>
            <person name="Estep M."/>
            <person name="Feng L."/>
            <person name="Vaughn J.N."/>
            <person name="Grimwood J."/>
            <person name="Jenkins J."/>
            <person name="Barry K."/>
            <person name="Lindquist E."/>
            <person name="Hellsten U."/>
            <person name="Deshpande S."/>
            <person name="Wang X."/>
            <person name="Wu X."/>
            <person name="Mitros T."/>
            <person name="Triplett J."/>
            <person name="Yang X."/>
            <person name="Ye C.Y."/>
            <person name="Mauro-Herrera M."/>
            <person name="Wang L."/>
            <person name="Li P."/>
            <person name="Sharma M."/>
            <person name="Sharma R."/>
            <person name="Ronald P.C."/>
            <person name="Panaud O."/>
            <person name="Kellogg E.A."/>
            <person name="Brutnell T.P."/>
            <person name="Doust A.N."/>
            <person name="Tuskan G.A."/>
            <person name="Rokhsar D."/>
            <person name="Devos K.M."/>
        </authorList>
    </citation>
    <scope>NUCLEOTIDE SEQUENCE [LARGE SCALE GENOMIC DNA]</scope>
    <source>
        <strain evidence="2">Yugu1</strain>
    </source>
</reference>
<dbReference type="EMBL" id="CM003532">
    <property type="protein sequence ID" value="RCV23496.1"/>
    <property type="molecule type" value="Genomic_DNA"/>
</dbReference>
<name>A0A368QZX3_SETIT</name>
<accession>A0A368QZX3</accession>